<name>A0ACC0XKY2_9ROSI</name>
<organism evidence="1 2">
    <name type="scientific">Pistacia integerrima</name>
    <dbReference type="NCBI Taxonomy" id="434235"/>
    <lineage>
        <taxon>Eukaryota</taxon>
        <taxon>Viridiplantae</taxon>
        <taxon>Streptophyta</taxon>
        <taxon>Embryophyta</taxon>
        <taxon>Tracheophyta</taxon>
        <taxon>Spermatophyta</taxon>
        <taxon>Magnoliopsida</taxon>
        <taxon>eudicotyledons</taxon>
        <taxon>Gunneridae</taxon>
        <taxon>Pentapetalae</taxon>
        <taxon>rosids</taxon>
        <taxon>malvids</taxon>
        <taxon>Sapindales</taxon>
        <taxon>Anacardiaceae</taxon>
        <taxon>Pistacia</taxon>
    </lineage>
</organism>
<proteinExistence type="predicted"/>
<accession>A0ACC0XKY2</accession>
<evidence type="ECO:0000313" key="1">
    <source>
        <dbReference type="EMBL" id="KAJ0018239.1"/>
    </source>
</evidence>
<dbReference type="EMBL" id="CM047747">
    <property type="protein sequence ID" value="KAJ0018239.1"/>
    <property type="molecule type" value="Genomic_DNA"/>
</dbReference>
<reference evidence="2" key="1">
    <citation type="journal article" date="2023" name="G3 (Bethesda)">
        <title>Genome assembly and association tests identify interacting loci associated with vigor, precocity, and sex in interspecific pistachio rootstocks.</title>
        <authorList>
            <person name="Palmer W."/>
            <person name="Jacygrad E."/>
            <person name="Sagayaradj S."/>
            <person name="Cavanaugh K."/>
            <person name="Han R."/>
            <person name="Bertier L."/>
            <person name="Beede B."/>
            <person name="Kafkas S."/>
            <person name="Golino D."/>
            <person name="Preece J."/>
            <person name="Michelmore R."/>
        </authorList>
    </citation>
    <scope>NUCLEOTIDE SEQUENCE [LARGE SCALE GENOMIC DNA]</scope>
</reference>
<protein>
    <submittedName>
        <fullName evidence="1">Uncharacterized protein</fullName>
    </submittedName>
</protein>
<sequence>MATIADIGVSAALNILSAFIFLIAFAILRIQPFNDRVYFPKWYLKGLRESPTHGGALVRKFVNLDFRSYIRFLNWMPVALKMPEPELIEHAGLDSAVYLRIYLLGLKIFVPIALVAWTVLVPVNFTNSTLDVAAKLSNVTSSNIDKLSISNIPLKSQRFWAHIVVAYAFTFWTCYVLMKEYEKVAAMRLQFLAAEKRRPDQFTVLVRNVPPDPDESVSELVEHFFLVNHPDHYLTHQVVINANKLAKLVKKKKKMQNWLEYYQNKYERNNSKRPVMKTGFLRLCGEKVDAIDHHISEIEKLSTEIAEERKRVVKDPKSIMPAAFVSFKTRWGAAVCAQTQQTRDPTMWLTEWAPEPRDVFWKNLAIPYVSLSVRRLIIGVAFFFLTFFFMVPIAIVQSLASLEGIEKAAPFLKPIVETKFIKSVIQGFLPGIVLKLFLIFLPTILMIMSKFEGFVSLSSLERRSASRYYLFNFVNVFLGSIIAGSAFEQLNSFIKQSANDIPKTIGVAIPIKATFFITYIMVDGWAGIAAEILMLKPLIIYHLKNFFLVKTEKDREAAMDPGSIGFNTGEPRIQLYFLLGLVYATVTPLLLPFIIVFFALAFVVFRHQVRSIYQHSTCVINVYNQEYESGAAFWPDVHKRVIAALVISQLLLMGLLSTKEAAQAAPFLIALPVLTIWFHRFCTGRYESAFVKFPLQEAMMKDTLERAREPNINLKGYLQNAYIHPVFKADDEDEDEDEKDMLYWTGEKENVLVPTKRQSRKNTPVPSKMSGVSSPATSLPDTVHEKVKEGRSGHLNRILIFQQEASSGFLWQAVESFGHFVLVAIVHWAAMGVARTTSRLTDASIDPSEVFNRIVSSACTLLTKDELAGTLHNCTTAICDRIKQSAEGAIQAVIEFVTKRGAELSETDVSRTTQSLLSAAAHVTEKHLRLETLGAISSLAENTNSKIVFNEVLATAGRDIVTKDISRLRDGWPMQDAFYMATLEDIAVSAALNILTAFIILIAFAILRIQPFNDRVYFPKWYLKGLRDSDSPTHSGVRAFVRKFVNLDGRSYIRFLNWMPDALKMPEPELIDHAGLDSAVYLRIYLMGLKIFVPIAFLACAVLAPLNFTNSTLGKQAKQWKVTSSNIDKLSTSNIPFKSERFSAHIVLAYVFTFWTCYVLMKEYEKVTSMRLHFLATERRRPDKFTVLVRNVPPDPDESVSEFVEHFFLVNHPDHYLTHQVVINANKLAKLVKKKKKMQNWQTGFLGFCGEKVDAIDRHISEIEKLSTEIADERKRVVSDPQSIMPAAFVSFKTRWGAAVCAQTQQTRNPTLWLPEWAPEPRDAYWKNLAIPYVSLRIRKLIIGVAFFFLTFFFMIPIAFVQSLASLEGIEKAAPFLKPLVETKLIKSVIQGFLPGLVLKLFLIFLQMILMIMSKYEGFVSLSSLERRSASRYYIFNLVNVFLGSVITGTAFEQLNSFIKQSANEIPETIGVAIPIKATFFITYIMVDGWAGIALEILRLQPLIIYHLKNSFLVKTERDREEAMDPGMTPLLLPFIIVFFALAYVVFRHQIINVYNQHYESGAAFWPDVHKRVIAALVISQLLLMGLLSTKGAAQSTPFLIALPILTIWFHRFCTGRYKSAFVKYPLQEAMTKDTLERAMEPNLNLKDYLQDAYIHPVFKMDDEDGSRENENVLIPTQCQSPRNTPLPSEISGASSLSPSLPDTVRKSSEP</sequence>
<evidence type="ECO:0000313" key="2">
    <source>
        <dbReference type="Proteomes" id="UP001163603"/>
    </source>
</evidence>
<keyword evidence="2" id="KW-1185">Reference proteome</keyword>
<dbReference type="Proteomes" id="UP001163603">
    <property type="component" value="Chromosome 12"/>
</dbReference>
<comment type="caution">
    <text evidence="1">The sequence shown here is derived from an EMBL/GenBank/DDBJ whole genome shotgun (WGS) entry which is preliminary data.</text>
</comment>
<gene>
    <name evidence="1" type="ORF">Pint_09806</name>
</gene>